<sequence length="258" mass="30925">MRITKLEKKKRLYLLETDQDNQVYITEDTIVRFFLTKGKKINENELKEVIQFAQFSNGKNIALYYLSFKKRTKKEVETYLEKHNIDPLTISEILHKLQEEKWIDDQDYVQQVLFQNALSGDKGPQALRQKLYQKGISKHIIDACFELEEFEEIAEKVAQKLHKKYLGKYSDRALKEKVKQGLLLKGFDYKDADKALEKLEWVQDEQEQETLLNKELDKAYRKYSRTDTDYSLEQKIIRFLLRKGFDYDKIKRALREYL</sequence>
<feature type="domain" description="RecX second three-helical" evidence="8">
    <location>
        <begin position="104"/>
        <end position="143"/>
    </location>
</feature>
<accession>A0AA96VED7</accession>
<dbReference type="PANTHER" id="PTHR33602:SF1">
    <property type="entry name" value="REGULATORY PROTEIN RECX FAMILY PROTEIN"/>
    <property type="match status" value="1"/>
</dbReference>
<dbReference type="Gene3D" id="1.10.10.10">
    <property type="entry name" value="Winged helix-like DNA-binding domain superfamily/Winged helix DNA-binding domain"/>
    <property type="match status" value="4"/>
</dbReference>
<gene>
    <name evidence="6 11" type="primary">recX</name>
    <name evidence="11" type="ORF">PXH68_02160</name>
</gene>
<evidence type="ECO:0000256" key="7">
    <source>
        <dbReference type="SAM" id="Coils"/>
    </source>
</evidence>
<dbReference type="Pfam" id="PF21981">
    <property type="entry name" value="RecX_HTH3"/>
    <property type="match status" value="2"/>
</dbReference>
<dbReference type="InterPro" id="IPR053924">
    <property type="entry name" value="RecX_HTH_2nd"/>
</dbReference>
<keyword evidence="7" id="KW-0175">Coiled coil</keyword>
<dbReference type="GO" id="GO:0006282">
    <property type="term" value="P:regulation of DNA repair"/>
    <property type="evidence" value="ECO:0007669"/>
    <property type="project" value="UniProtKB-UniRule"/>
</dbReference>
<feature type="coiled-coil region" evidence="7">
    <location>
        <begin position="189"/>
        <end position="222"/>
    </location>
</feature>
<dbReference type="Proteomes" id="UP001304088">
    <property type="component" value="Chromosome"/>
</dbReference>
<evidence type="ECO:0000259" key="8">
    <source>
        <dbReference type="Pfam" id="PF02631"/>
    </source>
</evidence>
<comment type="subcellular location">
    <subcellularLocation>
        <location evidence="2 6">Cytoplasm</location>
    </subcellularLocation>
</comment>
<dbReference type="KEGG" id="ssuv:PXH68_02160"/>
<comment type="similarity">
    <text evidence="3 6">Belongs to the RecX family.</text>
</comment>
<keyword evidence="5 6" id="KW-0963">Cytoplasm</keyword>
<evidence type="ECO:0000256" key="2">
    <source>
        <dbReference type="ARBA" id="ARBA00004496"/>
    </source>
</evidence>
<feature type="domain" description="RecX third three-helical" evidence="9">
    <location>
        <begin position="208"/>
        <end position="254"/>
    </location>
</feature>
<dbReference type="Pfam" id="PF02631">
    <property type="entry name" value="RecX_HTH2"/>
    <property type="match status" value="1"/>
</dbReference>
<evidence type="ECO:0000256" key="6">
    <source>
        <dbReference type="HAMAP-Rule" id="MF_01114"/>
    </source>
</evidence>
<dbReference type="GO" id="GO:0005737">
    <property type="term" value="C:cytoplasm"/>
    <property type="evidence" value="ECO:0007669"/>
    <property type="project" value="UniProtKB-SubCell"/>
</dbReference>
<organism evidence="11 12">
    <name type="scientific">Streptococcus suivaginalis</name>
    <dbReference type="NCBI Taxonomy" id="3028082"/>
    <lineage>
        <taxon>Bacteria</taxon>
        <taxon>Bacillati</taxon>
        <taxon>Bacillota</taxon>
        <taxon>Bacilli</taxon>
        <taxon>Lactobacillales</taxon>
        <taxon>Streptococcaceae</taxon>
        <taxon>Streptococcus</taxon>
    </lineage>
</organism>
<dbReference type="InterPro" id="IPR036388">
    <property type="entry name" value="WH-like_DNA-bd_sf"/>
</dbReference>
<reference evidence="11 12" key="1">
    <citation type="submission" date="2023-02" db="EMBL/GenBank/DDBJ databases">
        <title>Streptococcus sp. Genome Sequencing and Assembly.</title>
        <authorList>
            <person name="Shore S.M."/>
            <person name="Nicholson T.L."/>
        </authorList>
    </citation>
    <scope>NUCLEOTIDE SEQUENCE [LARGE SCALE GENOMIC DNA]</scope>
    <source>
        <strain evidence="11 12">29896</strain>
    </source>
</reference>
<dbReference type="AlphaFoldDB" id="A0AA96VED7"/>
<protein>
    <recommendedName>
        <fullName evidence="4 6">Regulatory protein RecX</fullName>
    </recommendedName>
</protein>
<dbReference type="HAMAP" id="MF_01114">
    <property type="entry name" value="RecX"/>
    <property type="match status" value="1"/>
</dbReference>
<dbReference type="InterPro" id="IPR003783">
    <property type="entry name" value="Regulatory_RecX"/>
</dbReference>
<evidence type="ECO:0000256" key="3">
    <source>
        <dbReference type="ARBA" id="ARBA00009695"/>
    </source>
</evidence>
<dbReference type="InterPro" id="IPR053925">
    <property type="entry name" value="RecX_HTH_3rd"/>
</dbReference>
<feature type="domain" description="RecX third three-helical" evidence="9">
    <location>
        <begin position="151"/>
        <end position="196"/>
    </location>
</feature>
<proteinExistence type="inferred from homology"/>
<feature type="domain" description="RecX first three-helical" evidence="10">
    <location>
        <begin position="59"/>
        <end position="97"/>
    </location>
</feature>
<dbReference type="EMBL" id="CP118733">
    <property type="protein sequence ID" value="WNY47532.1"/>
    <property type="molecule type" value="Genomic_DNA"/>
</dbReference>
<evidence type="ECO:0000313" key="12">
    <source>
        <dbReference type="Proteomes" id="UP001304088"/>
    </source>
</evidence>
<dbReference type="InterPro" id="IPR053926">
    <property type="entry name" value="RecX_HTH_1st"/>
</dbReference>
<keyword evidence="12" id="KW-1185">Reference proteome</keyword>
<evidence type="ECO:0000313" key="11">
    <source>
        <dbReference type="EMBL" id="WNY47532.1"/>
    </source>
</evidence>
<evidence type="ECO:0000256" key="4">
    <source>
        <dbReference type="ARBA" id="ARBA00018111"/>
    </source>
</evidence>
<comment type="function">
    <text evidence="1 6">Modulates RecA activity.</text>
</comment>
<evidence type="ECO:0000256" key="5">
    <source>
        <dbReference type="ARBA" id="ARBA00022490"/>
    </source>
</evidence>
<name>A0AA96VED7_9STRE</name>
<dbReference type="NCBIfam" id="NF010733">
    <property type="entry name" value="PRK14135.1"/>
    <property type="match status" value="1"/>
</dbReference>
<evidence type="ECO:0000256" key="1">
    <source>
        <dbReference type="ARBA" id="ARBA00003529"/>
    </source>
</evidence>
<dbReference type="PANTHER" id="PTHR33602">
    <property type="entry name" value="REGULATORY PROTEIN RECX FAMILY PROTEIN"/>
    <property type="match status" value="1"/>
</dbReference>
<dbReference type="Pfam" id="PF21982">
    <property type="entry name" value="RecX_HTH1"/>
    <property type="match status" value="1"/>
</dbReference>
<evidence type="ECO:0000259" key="10">
    <source>
        <dbReference type="Pfam" id="PF21982"/>
    </source>
</evidence>
<dbReference type="RefSeq" id="WP_248028812.1">
    <property type="nucleotide sequence ID" value="NZ_CP118733.1"/>
</dbReference>
<evidence type="ECO:0000259" key="9">
    <source>
        <dbReference type="Pfam" id="PF21981"/>
    </source>
</evidence>